<name>A0A5E4APG5_MARMO</name>
<dbReference type="AlphaFoldDB" id="A0A5E4APG5"/>
<dbReference type="Proteomes" id="UP000662637">
    <property type="component" value="Unassembled WGS sequence"/>
</dbReference>
<feature type="region of interest" description="Disordered" evidence="1">
    <location>
        <begin position="60"/>
        <end position="87"/>
    </location>
</feature>
<evidence type="ECO:0000313" key="3">
    <source>
        <dbReference type="EMBL" id="VTJ59238.1"/>
    </source>
</evidence>
<dbReference type="EMBL" id="WJEC01008467">
    <property type="protein sequence ID" value="KAF7462043.1"/>
    <property type="molecule type" value="Genomic_DNA"/>
</dbReference>
<reference evidence="3 4" key="1">
    <citation type="submission" date="2019-04" db="EMBL/GenBank/DDBJ databases">
        <authorList>
            <person name="Alioto T."/>
            <person name="Alioto T."/>
        </authorList>
    </citation>
    <scope>NUCLEOTIDE SEQUENCE [LARGE SCALE GENOMIC DNA]</scope>
</reference>
<accession>A0A5E4APG5</accession>
<evidence type="ECO:0000256" key="1">
    <source>
        <dbReference type="SAM" id="MobiDB-lite"/>
    </source>
</evidence>
<evidence type="ECO:0000313" key="2">
    <source>
        <dbReference type="EMBL" id="KAF7462043.1"/>
    </source>
</evidence>
<evidence type="ECO:0000313" key="4">
    <source>
        <dbReference type="Proteomes" id="UP000335636"/>
    </source>
</evidence>
<organism evidence="3 4">
    <name type="scientific">Marmota monax</name>
    <name type="common">Woodchuck</name>
    <dbReference type="NCBI Taxonomy" id="9995"/>
    <lineage>
        <taxon>Eukaryota</taxon>
        <taxon>Metazoa</taxon>
        <taxon>Chordata</taxon>
        <taxon>Craniata</taxon>
        <taxon>Vertebrata</taxon>
        <taxon>Euteleostomi</taxon>
        <taxon>Mammalia</taxon>
        <taxon>Eutheria</taxon>
        <taxon>Euarchontoglires</taxon>
        <taxon>Glires</taxon>
        <taxon>Rodentia</taxon>
        <taxon>Sciuromorpha</taxon>
        <taxon>Sciuridae</taxon>
        <taxon>Xerinae</taxon>
        <taxon>Marmotini</taxon>
        <taxon>Marmota</taxon>
    </lineage>
</organism>
<protein>
    <submittedName>
        <fullName evidence="3">Uncharacterized protein</fullName>
    </submittedName>
</protein>
<proteinExistence type="predicted"/>
<keyword evidence="4" id="KW-1185">Reference proteome</keyword>
<sequence>MESTTQAALHLLPRAPVGVKGMNLQVWTALEEAGLAQVKESGEVPRGWVPLPPPCALAEAGVSNSPSSQSWRAMTLDRSPTHTSKPGQILQALGQLGSLLGSLGPLATLSPKPKPRKDTGPVGRAEQSRGV</sequence>
<feature type="region of interest" description="Disordered" evidence="1">
    <location>
        <begin position="103"/>
        <end position="131"/>
    </location>
</feature>
<reference evidence="2" key="2">
    <citation type="submission" date="2020-08" db="EMBL/GenBank/DDBJ databases">
        <authorList>
            <person name="Shumante A."/>
            <person name="Zimin A.V."/>
            <person name="Puiu D."/>
            <person name="Salzberg S.L."/>
        </authorList>
    </citation>
    <scope>NUCLEOTIDE SEQUENCE</scope>
    <source>
        <strain evidence="2">WC2-LM</strain>
        <tissue evidence="2">Liver</tissue>
    </source>
</reference>
<dbReference type="EMBL" id="CABDUW010000120">
    <property type="protein sequence ID" value="VTJ59238.1"/>
    <property type="molecule type" value="Genomic_DNA"/>
</dbReference>
<dbReference type="Proteomes" id="UP000335636">
    <property type="component" value="Unassembled WGS sequence"/>
</dbReference>
<feature type="compositionally biased region" description="Polar residues" evidence="1">
    <location>
        <begin position="62"/>
        <end position="72"/>
    </location>
</feature>
<gene>
    <name evidence="2" type="ORF">GHT09_013268</name>
    <name evidence="3" type="ORF">MONAX_5E031071</name>
</gene>